<dbReference type="GO" id="GO:0022857">
    <property type="term" value="F:transmembrane transporter activity"/>
    <property type="evidence" value="ECO:0007669"/>
    <property type="project" value="InterPro"/>
</dbReference>
<feature type="transmembrane region" description="Helical" evidence="7">
    <location>
        <begin position="428"/>
        <end position="449"/>
    </location>
</feature>
<dbReference type="PROSITE" id="PS50850">
    <property type="entry name" value="MFS"/>
    <property type="match status" value="1"/>
</dbReference>
<evidence type="ECO:0000259" key="8">
    <source>
        <dbReference type="PROSITE" id="PS50850"/>
    </source>
</evidence>
<keyword evidence="3" id="KW-1003">Cell membrane</keyword>
<dbReference type="CDD" id="cd17321">
    <property type="entry name" value="MFS_MMR_MDR_like"/>
    <property type="match status" value="1"/>
</dbReference>
<evidence type="ECO:0000256" key="6">
    <source>
        <dbReference type="ARBA" id="ARBA00023136"/>
    </source>
</evidence>
<evidence type="ECO:0000256" key="7">
    <source>
        <dbReference type="SAM" id="Phobius"/>
    </source>
</evidence>
<dbReference type="SUPFAM" id="SSF103473">
    <property type="entry name" value="MFS general substrate transporter"/>
    <property type="match status" value="1"/>
</dbReference>
<dbReference type="PANTHER" id="PTHR42718">
    <property type="entry name" value="MAJOR FACILITATOR SUPERFAMILY MULTIDRUG TRANSPORTER MFSC"/>
    <property type="match status" value="1"/>
</dbReference>
<feature type="transmembrane region" description="Helical" evidence="7">
    <location>
        <begin position="7"/>
        <end position="27"/>
    </location>
</feature>
<accession>A0A9X3S802</accession>
<dbReference type="EMBL" id="JAPDOD010000067">
    <property type="protein sequence ID" value="MDA0166516.1"/>
    <property type="molecule type" value="Genomic_DNA"/>
</dbReference>
<evidence type="ECO:0000313" key="9">
    <source>
        <dbReference type="EMBL" id="MDA0166516.1"/>
    </source>
</evidence>
<feature type="transmembrane region" description="Helical" evidence="7">
    <location>
        <begin position="219"/>
        <end position="242"/>
    </location>
</feature>
<organism evidence="9 10">
    <name type="scientific">Solirubrobacter ginsenosidimutans</name>
    <dbReference type="NCBI Taxonomy" id="490573"/>
    <lineage>
        <taxon>Bacteria</taxon>
        <taxon>Bacillati</taxon>
        <taxon>Actinomycetota</taxon>
        <taxon>Thermoleophilia</taxon>
        <taxon>Solirubrobacterales</taxon>
        <taxon>Solirubrobacteraceae</taxon>
        <taxon>Solirubrobacter</taxon>
    </lineage>
</organism>
<keyword evidence="5 7" id="KW-1133">Transmembrane helix</keyword>
<dbReference type="InterPro" id="IPR020846">
    <property type="entry name" value="MFS_dom"/>
</dbReference>
<feature type="transmembrane region" description="Helical" evidence="7">
    <location>
        <begin position="356"/>
        <end position="378"/>
    </location>
</feature>
<dbReference type="PRINTS" id="PR01036">
    <property type="entry name" value="TCRTETB"/>
</dbReference>
<evidence type="ECO:0000256" key="1">
    <source>
        <dbReference type="ARBA" id="ARBA00004651"/>
    </source>
</evidence>
<dbReference type="InterPro" id="IPR004638">
    <property type="entry name" value="EmrB-like"/>
</dbReference>
<comment type="caution">
    <text evidence="9">The sequence shown here is derived from an EMBL/GenBank/DDBJ whole genome shotgun (WGS) entry which is preliminary data.</text>
</comment>
<evidence type="ECO:0000313" key="10">
    <source>
        <dbReference type="Proteomes" id="UP001149140"/>
    </source>
</evidence>
<feature type="transmembrane region" description="Helical" evidence="7">
    <location>
        <begin position="100"/>
        <end position="122"/>
    </location>
</feature>
<evidence type="ECO:0000256" key="4">
    <source>
        <dbReference type="ARBA" id="ARBA00022692"/>
    </source>
</evidence>
<sequence length="473" mass="49034">MQRRTVVWTFAISSLALFMVVLDNLVVTTALPVIQRDLGASLEQLEWTVNAYTLPYAVLLLSGAALGDRFGRRRIFILGLALFTAASAGAALAPDIGTLIAARALQGVGGAIVTPLSLTILAEAVGANKRGVALGAWSAVGGIAVAGGPVVGGAVVQGLSWQWIFWINVPIGLALIPLASTKLRESFGSRLPLDLPGLGLISLGLLSLVWGLIHGNEDGWTSAGILSALGAGAALIIAFLLWERVAKAPMVPLRLFRNRPFAAANLASLLMYFGSFGAVFLLIQYLQVAQGYSPLQAGLRCLPWTLAPMFVAPVIGAMSDKHGGGRYMVIGLALQAIGLAWLGLELSVDAPFSALLGGLVVSGIGNGFFFAPVANVVLGSVPLEDEGKASGINNALRELGGVFGIAVLASVFSHYGSFASPQDYVDGLLPAVWIGAAVIAVAAVAAVFIGKGETRYHTHEPAPARTPELAMAD</sequence>
<feature type="transmembrane region" description="Helical" evidence="7">
    <location>
        <begin position="191"/>
        <end position="213"/>
    </location>
</feature>
<evidence type="ECO:0000256" key="2">
    <source>
        <dbReference type="ARBA" id="ARBA00022448"/>
    </source>
</evidence>
<evidence type="ECO:0000256" key="3">
    <source>
        <dbReference type="ARBA" id="ARBA00022475"/>
    </source>
</evidence>
<dbReference type="InterPro" id="IPR036259">
    <property type="entry name" value="MFS_trans_sf"/>
</dbReference>
<protein>
    <submittedName>
        <fullName evidence="9">MFS transporter</fullName>
    </submittedName>
</protein>
<keyword evidence="10" id="KW-1185">Reference proteome</keyword>
<feature type="domain" description="Major facilitator superfamily (MFS) profile" evidence="8">
    <location>
        <begin position="9"/>
        <end position="454"/>
    </location>
</feature>
<dbReference type="GO" id="GO:0005886">
    <property type="term" value="C:plasma membrane"/>
    <property type="evidence" value="ECO:0007669"/>
    <property type="project" value="UniProtKB-SubCell"/>
</dbReference>
<feature type="transmembrane region" description="Helical" evidence="7">
    <location>
        <begin position="134"/>
        <end position="155"/>
    </location>
</feature>
<reference evidence="9" key="1">
    <citation type="submission" date="2022-10" db="EMBL/GenBank/DDBJ databases">
        <title>The WGS of Solirubrobacter ginsenosidimutans DSM 21036.</title>
        <authorList>
            <person name="Jiang Z."/>
        </authorList>
    </citation>
    <scope>NUCLEOTIDE SEQUENCE</scope>
    <source>
        <strain evidence="9">DSM 21036</strain>
    </source>
</reference>
<dbReference type="Pfam" id="PF07690">
    <property type="entry name" value="MFS_1"/>
    <property type="match status" value="1"/>
</dbReference>
<dbReference type="Gene3D" id="1.20.1720.10">
    <property type="entry name" value="Multidrug resistance protein D"/>
    <property type="match status" value="1"/>
</dbReference>
<feature type="transmembrane region" description="Helical" evidence="7">
    <location>
        <begin position="399"/>
        <end position="416"/>
    </location>
</feature>
<dbReference type="Proteomes" id="UP001149140">
    <property type="component" value="Unassembled WGS sequence"/>
</dbReference>
<dbReference type="RefSeq" id="WP_270045774.1">
    <property type="nucleotide sequence ID" value="NZ_JAPDOD010000067.1"/>
</dbReference>
<evidence type="ECO:0000256" key="5">
    <source>
        <dbReference type="ARBA" id="ARBA00022989"/>
    </source>
</evidence>
<feature type="transmembrane region" description="Helical" evidence="7">
    <location>
        <begin position="47"/>
        <end position="66"/>
    </location>
</feature>
<gene>
    <name evidence="9" type="ORF">OM076_40005</name>
</gene>
<dbReference type="AlphaFoldDB" id="A0A9X3S802"/>
<comment type="subcellular location">
    <subcellularLocation>
        <location evidence="1">Cell membrane</location>
        <topology evidence="1">Multi-pass membrane protein</topology>
    </subcellularLocation>
</comment>
<feature type="transmembrane region" description="Helical" evidence="7">
    <location>
        <begin position="161"/>
        <end position="179"/>
    </location>
</feature>
<keyword evidence="4 7" id="KW-0812">Transmembrane</keyword>
<feature type="transmembrane region" description="Helical" evidence="7">
    <location>
        <begin position="327"/>
        <end position="344"/>
    </location>
</feature>
<name>A0A9X3S802_9ACTN</name>
<keyword evidence="6 7" id="KW-0472">Membrane</keyword>
<feature type="transmembrane region" description="Helical" evidence="7">
    <location>
        <begin position="263"/>
        <end position="285"/>
    </location>
</feature>
<keyword evidence="2" id="KW-0813">Transport</keyword>
<proteinExistence type="predicted"/>
<feature type="transmembrane region" description="Helical" evidence="7">
    <location>
        <begin position="297"/>
        <end position="315"/>
    </location>
</feature>
<dbReference type="InterPro" id="IPR011701">
    <property type="entry name" value="MFS"/>
</dbReference>
<feature type="transmembrane region" description="Helical" evidence="7">
    <location>
        <begin position="75"/>
        <end position="94"/>
    </location>
</feature>
<dbReference type="Gene3D" id="1.20.1250.20">
    <property type="entry name" value="MFS general substrate transporter like domains"/>
    <property type="match status" value="1"/>
</dbReference>
<dbReference type="PANTHER" id="PTHR42718:SF42">
    <property type="entry name" value="EXPORT PROTEIN"/>
    <property type="match status" value="1"/>
</dbReference>
<dbReference type="NCBIfam" id="TIGR00711">
    <property type="entry name" value="efflux_EmrB"/>
    <property type="match status" value="1"/>
</dbReference>